<protein>
    <submittedName>
        <fullName evidence="1">Uncharacterized protein</fullName>
    </submittedName>
</protein>
<organism evidence="1 2">
    <name type="scientific">Kineococcus glutinatus</name>
    <dbReference type="NCBI Taxonomy" id="1070872"/>
    <lineage>
        <taxon>Bacteria</taxon>
        <taxon>Bacillati</taxon>
        <taxon>Actinomycetota</taxon>
        <taxon>Actinomycetes</taxon>
        <taxon>Kineosporiales</taxon>
        <taxon>Kineosporiaceae</taxon>
        <taxon>Kineococcus</taxon>
    </lineage>
</organism>
<dbReference type="Proteomes" id="UP001501195">
    <property type="component" value="Unassembled WGS sequence"/>
</dbReference>
<proteinExistence type="predicted"/>
<accession>A0ABP8VDC1</accession>
<comment type="caution">
    <text evidence="1">The sequence shown here is derived from an EMBL/GenBank/DDBJ whole genome shotgun (WGS) entry which is preliminary data.</text>
</comment>
<reference evidence="2" key="1">
    <citation type="journal article" date="2019" name="Int. J. Syst. Evol. Microbiol.">
        <title>The Global Catalogue of Microorganisms (GCM) 10K type strain sequencing project: providing services to taxonomists for standard genome sequencing and annotation.</title>
        <authorList>
            <consortium name="The Broad Institute Genomics Platform"/>
            <consortium name="The Broad Institute Genome Sequencing Center for Infectious Disease"/>
            <person name="Wu L."/>
            <person name="Ma J."/>
        </authorList>
    </citation>
    <scope>NUCLEOTIDE SEQUENCE [LARGE SCALE GENOMIC DNA]</scope>
    <source>
        <strain evidence="2">JCM 18126</strain>
    </source>
</reference>
<gene>
    <name evidence="1" type="ORF">GCM10023225_31940</name>
</gene>
<dbReference type="EMBL" id="BAABIL010000604">
    <property type="protein sequence ID" value="GAA4657446.1"/>
    <property type="molecule type" value="Genomic_DNA"/>
</dbReference>
<evidence type="ECO:0000313" key="2">
    <source>
        <dbReference type="Proteomes" id="UP001501195"/>
    </source>
</evidence>
<keyword evidence="2" id="KW-1185">Reference proteome</keyword>
<evidence type="ECO:0000313" key="1">
    <source>
        <dbReference type="EMBL" id="GAA4657446.1"/>
    </source>
</evidence>
<dbReference type="RefSeq" id="WP_345713749.1">
    <property type="nucleotide sequence ID" value="NZ_BAABIL010000604.1"/>
</dbReference>
<sequence>MESLRRVRARVLLGELDVEVMPAWAVQALQAGLDSPALLKLASMGPGELTCVPAVVTAALQELGAPNLTEQQARWELAYAWAEAMLTGELTPYEAAHRIWQDAWHPLDCPEQLSVFASEASEWEDNPEHRSTHQHRMIQDAHNLLRQPMPGHRDET</sequence>
<name>A0ABP8VDC1_9ACTN</name>